<dbReference type="Proteomes" id="UP000199515">
    <property type="component" value="Unassembled WGS sequence"/>
</dbReference>
<gene>
    <name evidence="3" type="ORF">SAMN05421504_106129</name>
</gene>
<feature type="domain" description="DUF4872" evidence="2">
    <location>
        <begin position="169"/>
        <end position="302"/>
    </location>
</feature>
<evidence type="ECO:0000259" key="2">
    <source>
        <dbReference type="Pfam" id="PF16169"/>
    </source>
</evidence>
<dbReference type="Pfam" id="PF14399">
    <property type="entry name" value="BtrH_N"/>
    <property type="match status" value="1"/>
</dbReference>
<dbReference type="InterPro" id="IPR032369">
    <property type="entry name" value="DUF4872"/>
</dbReference>
<organism evidence="3 4">
    <name type="scientific">Amycolatopsis xylanica</name>
    <dbReference type="NCBI Taxonomy" id="589385"/>
    <lineage>
        <taxon>Bacteria</taxon>
        <taxon>Bacillati</taxon>
        <taxon>Actinomycetota</taxon>
        <taxon>Actinomycetes</taxon>
        <taxon>Pseudonocardiales</taxon>
        <taxon>Pseudonocardiaceae</taxon>
        <taxon>Amycolatopsis</taxon>
    </lineage>
</organism>
<dbReference type="EMBL" id="FNON01000006">
    <property type="protein sequence ID" value="SDY61349.1"/>
    <property type="molecule type" value="Genomic_DNA"/>
</dbReference>
<accession>A0A1H3LB02</accession>
<evidence type="ECO:0000259" key="1">
    <source>
        <dbReference type="Pfam" id="PF14399"/>
    </source>
</evidence>
<dbReference type="STRING" id="589385.SAMN05421504_106129"/>
<feature type="domain" description="Butirosin biosynthesis protein H N-terminal" evidence="1">
    <location>
        <begin position="15"/>
        <end position="149"/>
    </location>
</feature>
<dbReference type="RefSeq" id="WP_091293497.1">
    <property type="nucleotide sequence ID" value="NZ_FNON01000006.1"/>
</dbReference>
<dbReference type="Pfam" id="PF16169">
    <property type="entry name" value="DUF4872"/>
    <property type="match status" value="1"/>
</dbReference>
<dbReference type="AlphaFoldDB" id="A0A1H3LB02"/>
<dbReference type="InterPro" id="IPR026935">
    <property type="entry name" value="BtrH_N"/>
</dbReference>
<protein>
    <recommendedName>
        <fullName evidence="5">Butirosin biosynthesis protein H, N-terminal</fullName>
    </recommendedName>
</protein>
<dbReference type="OrthoDB" id="3658511at2"/>
<reference evidence="3 4" key="1">
    <citation type="submission" date="2016-10" db="EMBL/GenBank/DDBJ databases">
        <authorList>
            <person name="de Groot N.N."/>
        </authorList>
    </citation>
    <scope>NUCLEOTIDE SEQUENCE [LARGE SCALE GENOMIC DNA]</scope>
    <source>
        <strain evidence="3 4">CPCC 202699</strain>
    </source>
</reference>
<sequence length="388" mass="42118">MESEYQLRGGRQADAAAVANVLAARGAEVSEALVFAVSGGIGAGYILFEFAREVDATLVVAFRNQWQYPKTWLESTIDRLGLKANVHTTGGKRGAAKRLSAALKENEPVIVLPDQQTLGYRHLPEKLNGHGGHFVVAYGEEDGRVLVDDRNLKPLTVERARFDAARARVGSYKNLLVNIGPGPVEDLEKAVRAGLNDCVQRLSGSSTSFALPTWDRWAKSMTDERGPKGWPTVFATRRGLVSSLLTIWEGVTTAGMTGGHSRDLFADSLTEAGALLDNEALTEQAEQWRAIATQWDELAEAALPKHVTEFGWMRDLTAAVTKGVRGGDEGVEAAAEAGAELWRVRGHYDAEIPFTDEQVNGIFTDLGSRLREIHAAEVAAVKDLTEVL</sequence>
<evidence type="ECO:0000313" key="3">
    <source>
        <dbReference type="EMBL" id="SDY61349.1"/>
    </source>
</evidence>
<proteinExistence type="predicted"/>
<keyword evidence="4" id="KW-1185">Reference proteome</keyword>
<evidence type="ECO:0008006" key="5">
    <source>
        <dbReference type="Google" id="ProtNLM"/>
    </source>
</evidence>
<name>A0A1H3LB02_9PSEU</name>
<evidence type="ECO:0000313" key="4">
    <source>
        <dbReference type="Proteomes" id="UP000199515"/>
    </source>
</evidence>